<reference evidence="4 5" key="1">
    <citation type="submission" date="2020-01" db="EMBL/GenBank/DDBJ databases">
        <title>Whole genome sequencing of Halomonas alkaliphila strain LS44.</title>
        <authorList>
            <person name="Kumar S."/>
            <person name="Paul D."/>
            <person name="Shouche Y."/>
            <person name="Suryavanshi M.V."/>
        </authorList>
    </citation>
    <scope>NUCLEOTIDE SEQUENCE [LARGE SCALE GENOMIC DNA]</scope>
    <source>
        <strain evidence="4 5">LS44</strain>
    </source>
</reference>
<dbReference type="PANTHER" id="PTHR33393">
    <property type="entry name" value="POLYGLUTAMINE SYNTHESIS ACCESSORY PROTEIN RV0574C-RELATED"/>
    <property type="match status" value="1"/>
</dbReference>
<evidence type="ECO:0000256" key="1">
    <source>
        <dbReference type="ARBA" id="ARBA00005662"/>
    </source>
</evidence>
<name>A0A7C9K5M9_9GAMM</name>
<organism evidence="4 5">
    <name type="scientific">Vreelandella alkaliphila</name>
    <dbReference type="NCBI Taxonomy" id="272774"/>
    <lineage>
        <taxon>Bacteria</taxon>
        <taxon>Pseudomonadati</taxon>
        <taxon>Pseudomonadota</taxon>
        <taxon>Gammaproteobacteria</taxon>
        <taxon>Oceanospirillales</taxon>
        <taxon>Halomonadaceae</taxon>
        <taxon>Vreelandella</taxon>
    </lineage>
</organism>
<evidence type="ECO:0000313" key="4">
    <source>
        <dbReference type="EMBL" id="NDL70181.1"/>
    </source>
</evidence>
<proteinExistence type="inferred from homology"/>
<dbReference type="InterPro" id="IPR052169">
    <property type="entry name" value="CW_Biosynth-Accessory"/>
</dbReference>
<dbReference type="PANTHER" id="PTHR33393:SF12">
    <property type="entry name" value="CAPSULE BIOSYNTHESIS PROTEIN CAPA"/>
    <property type="match status" value="1"/>
</dbReference>
<feature type="coiled-coil region" evidence="2">
    <location>
        <begin position="3"/>
        <end position="30"/>
    </location>
</feature>
<feature type="domain" description="Capsule synthesis protein CapA" evidence="3">
    <location>
        <begin position="209"/>
        <end position="474"/>
    </location>
</feature>
<comment type="caution">
    <text evidence="4">The sequence shown here is derived from an EMBL/GenBank/DDBJ whole genome shotgun (WGS) entry which is preliminary data.</text>
</comment>
<dbReference type="Proteomes" id="UP000480312">
    <property type="component" value="Unassembled WGS sequence"/>
</dbReference>
<comment type="similarity">
    <text evidence="1">Belongs to the CapA family.</text>
</comment>
<evidence type="ECO:0000259" key="3">
    <source>
        <dbReference type="SMART" id="SM00854"/>
    </source>
</evidence>
<dbReference type="RefSeq" id="WP_162218076.1">
    <property type="nucleotide sequence ID" value="NZ_JAAEHK010000006.1"/>
</dbReference>
<dbReference type="Pfam" id="PF09587">
    <property type="entry name" value="PGA_cap"/>
    <property type="match status" value="1"/>
</dbReference>
<accession>A0A7C9K5M9</accession>
<dbReference type="SUPFAM" id="SSF56300">
    <property type="entry name" value="Metallo-dependent phosphatases"/>
    <property type="match status" value="1"/>
</dbReference>
<gene>
    <name evidence="4" type="ORF">GPL32_06605</name>
</gene>
<dbReference type="Gene3D" id="3.60.21.10">
    <property type="match status" value="1"/>
</dbReference>
<keyword evidence="2" id="KW-0175">Coiled coil</keyword>
<sequence length="567" mass="64391">MTLQEIYKKYKENEEKIQKILQMLKKYIEENEEEVTATLQSVASGELEMPETISPEEEKHFRALCGWIVSIGLEQFLAIAQPVLNDPSILTRGITLDDIEGVMPEWLPPKEIVDAFKENGRALTRQAVLLTSYIFYDEFHYPQPETGIYDIADNPFQKLKWLYRYWLNQLEVAEQGSGLEGHFTKQKDLNYEDIQIEELPEQPIIPTATISCAGDLLAVDVLTPENSPHLFDEITDFYSTADIVSANLESTVDECRPIGRYNGEDGENAGQPAQMNTSKAMFDKFRREAKINYFSTATNHAMDWGVSGVNATLKVLKDSGAYYSGTTKSDASEGEERDGFTIIEKNGIRIAMLAYTFDLNGYEKYIPANMPYLVNVVRFNDADPTPDYSLIEKQVAAAKAKGAEHIIAYCHWGWEFEMYPHVNIREAAHKVIDCGVDTILGNHAHVSQPAELIPREGKQDALVIYAFGDFVSYHPESRNSKLAYIVKFDLIKFGGKVFRQHIKSLPIYIVNQHLGGKRYDCRIVKFEDVLKDPDGYGLTELEKRQLKHLNKKVWNDILSPLSGLDAR</sequence>
<dbReference type="SMART" id="SM00854">
    <property type="entry name" value="PGA_cap"/>
    <property type="match status" value="1"/>
</dbReference>
<evidence type="ECO:0000256" key="2">
    <source>
        <dbReference type="SAM" id="Coils"/>
    </source>
</evidence>
<protein>
    <submittedName>
        <fullName evidence="4">CapA family protein</fullName>
    </submittedName>
</protein>
<dbReference type="EMBL" id="JAAEHK010000006">
    <property type="protein sequence ID" value="NDL70181.1"/>
    <property type="molecule type" value="Genomic_DNA"/>
</dbReference>
<evidence type="ECO:0000313" key="5">
    <source>
        <dbReference type="Proteomes" id="UP000480312"/>
    </source>
</evidence>
<dbReference type="InterPro" id="IPR029052">
    <property type="entry name" value="Metallo-depent_PP-like"/>
</dbReference>
<dbReference type="InterPro" id="IPR019079">
    <property type="entry name" value="Capsule_synth_CapA"/>
</dbReference>
<dbReference type="OrthoDB" id="9810718at2"/>
<dbReference type="AlphaFoldDB" id="A0A7C9K5M9"/>